<name>A0AAW0WA97_CHEQU</name>
<protein>
    <recommendedName>
        <fullName evidence="1">Beta-mannosidase Ig-fold domain-containing protein</fullName>
    </recommendedName>
</protein>
<keyword evidence="3" id="KW-1185">Reference proteome</keyword>
<evidence type="ECO:0000313" key="2">
    <source>
        <dbReference type="EMBL" id="KAK8727948.1"/>
    </source>
</evidence>
<reference evidence="2 3" key="1">
    <citation type="journal article" date="2024" name="BMC Genomics">
        <title>Genome assembly of redclaw crayfish (Cherax quadricarinatus) provides insights into its immune adaptation and hypoxia tolerance.</title>
        <authorList>
            <person name="Liu Z."/>
            <person name="Zheng J."/>
            <person name="Li H."/>
            <person name="Fang K."/>
            <person name="Wang S."/>
            <person name="He J."/>
            <person name="Zhou D."/>
            <person name="Weng S."/>
            <person name="Chi M."/>
            <person name="Gu Z."/>
            <person name="He J."/>
            <person name="Li F."/>
            <person name="Wang M."/>
        </authorList>
    </citation>
    <scope>NUCLEOTIDE SEQUENCE [LARGE SCALE GENOMIC DNA]</scope>
    <source>
        <strain evidence="2">ZL_2023a</strain>
    </source>
</reference>
<dbReference type="InterPro" id="IPR041625">
    <property type="entry name" value="Beta-mannosidase_Ig"/>
</dbReference>
<dbReference type="InterPro" id="IPR013783">
    <property type="entry name" value="Ig-like_fold"/>
</dbReference>
<gene>
    <name evidence="2" type="ORF">OTU49_009526</name>
</gene>
<feature type="domain" description="Beta-mannosidase Ig-fold" evidence="1">
    <location>
        <begin position="100"/>
        <end position="169"/>
    </location>
</feature>
<dbReference type="Gene3D" id="2.60.40.10">
    <property type="entry name" value="Immunoglobulins"/>
    <property type="match status" value="1"/>
</dbReference>
<evidence type="ECO:0000259" key="1">
    <source>
        <dbReference type="Pfam" id="PF17753"/>
    </source>
</evidence>
<dbReference type="InterPro" id="IPR036156">
    <property type="entry name" value="Beta-gal/glucu_dom_sf"/>
</dbReference>
<organism evidence="2 3">
    <name type="scientific">Cherax quadricarinatus</name>
    <name type="common">Australian red claw crayfish</name>
    <dbReference type="NCBI Taxonomy" id="27406"/>
    <lineage>
        <taxon>Eukaryota</taxon>
        <taxon>Metazoa</taxon>
        <taxon>Ecdysozoa</taxon>
        <taxon>Arthropoda</taxon>
        <taxon>Crustacea</taxon>
        <taxon>Multicrustacea</taxon>
        <taxon>Malacostraca</taxon>
        <taxon>Eumalacostraca</taxon>
        <taxon>Eucarida</taxon>
        <taxon>Decapoda</taxon>
        <taxon>Pleocyemata</taxon>
        <taxon>Astacidea</taxon>
        <taxon>Parastacoidea</taxon>
        <taxon>Parastacidae</taxon>
        <taxon>Cherax</taxon>
    </lineage>
</organism>
<comment type="caution">
    <text evidence="2">The sequence shown here is derived from an EMBL/GenBank/DDBJ whole genome shotgun (WGS) entry which is preliminary data.</text>
</comment>
<sequence length="199" mass="21901">LYQYYQRDKVSSYTTTLTAVAAEGNLVATLNLLEDLDMETLCKEGVYDEEDVCFVVSHLTYVADGSPAAPDNFLLLGKPKDGYIPHATVKVESISGPETTSKSNWTFTVKVTNDAISLFVWLEVDESGVFSDNGFLMTESQVDILFYSLSETTVDALQSSITVKSLTDTYSEGTVVHPATEAVLDDSFHPNDIRNILFV</sequence>
<dbReference type="Pfam" id="PF17753">
    <property type="entry name" value="Ig_mannosidase"/>
    <property type="match status" value="1"/>
</dbReference>
<dbReference type="Proteomes" id="UP001445076">
    <property type="component" value="Unassembled WGS sequence"/>
</dbReference>
<evidence type="ECO:0000313" key="3">
    <source>
        <dbReference type="Proteomes" id="UP001445076"/>
    </source>
</evidence>
<proteinExistence type="predicted"/>
<dbReference type="AlphaFoldDB" id="A0AAW0WA97"/>
<dbReference type="SUPFAM" id="SSF49303">
    <property type="entry name" value="beta-Galactosidase/glucuronidase domain"/>
    <property type="match status" value="1"/>
</dbReference>
<accession>A0AAW0WA97</accession>
<feature type="non-terminal residue" evidence="2">
    <location>
        <position position="1"/>
    </location>
</feature>
<dbReference type="EMBL" id="JARKIK010000074">
    <property type="protein sequence ID" value="KAK8727948.1"/>
    <property type="molecule type" value="Genomic_DNA"/>
</dbReference>
<dbReference type="FunFam" id="2.60.40.10:FF:000650">
    <property type="entry name" value="Mannosidase beta"/>
    <property type="match status" value="1"/>
</dbReference>